<reference evidence="2 3" key="1">
    <citation type="submission" date="2019-08" db="EMBL/GenBank/DDBJ databases">
        <title>Complete genome sequence of Spiroplasma chinense CCH (DSM 19755).</title>
        <authorList>
            <person name="Shen H.-Y."/>
            <person name="Lin Y.-C."/>
            <person name="Chou L."/>
            <person name="Kuo C.-H."/>
        </authorList>
    </citation>
    <scope>NUCLEOTIDE SEQUENCE [LARGE SCALE GENOMIC DNA]</scope>
    <source>
        <strain evidence="2 3">CCH</strain>
    </source>
</reference>
<protein>
    <recommendedName>
        <fullName evidence="1">Fido domain-containing protein</fullName>
    </recommendedName>
</protein>
<dbReference type="InterPro" id="IPR003812">
    <property type="entry name" value="Fido"/>
</dbReference>
<dbReference type="Proteomes" id="UP000323144">
    <property type="component" value="Chromosome"/>
</dbReference>
<dbReference type="AlphaFoldDB" id="A0A5B9Y4L1"/>
<keyword evidence="3" id="KW-1185">Reference proteome</keyword>
<dbReference type="Gene3D" id="1.10.3290.10">
    <property type="entry name" value="Fido-like domain"/>
    <property type="match status" value="1"/>
</dbReference>
<evidence type="ECO:0000313" key="2">
    <source>
        <dbReference type="EMBL" id="QEH61981.1"/>
    </source>
</evidence>
<evidence type="ECO:0000313" key="3">
    <source>
        <dbReference type="Proteomes" id="UP000323144"/>
    </source>
</evidence>
<dbReference type="EMBL" id="CP043026">
    <property type="protein sequence ID" value="QEH61981.1"/>
    <property type="molecule type" value="Genomic_DNA"/>
</dbReference>
<gene>
    <name evidence="2" type="ORF">SCHIN_v1c07860</name>
</gene>
<proteinExistence type="predicted"/>
<sequence length="215" mass="24894">MEKELAIRFARSKANESIYNLSKFEHLNMTFPETETILAGITLDYVDKEEALIIINLKRAWTLILNKNFKELNIDFLKEINMIIAKDIAVFPGEFRNTPSNVAGVNHNINPLSEKEIISKFETLNKMEDKIEMIIELIPFLITNQLFWDGNKRTAFVFANSILIALGIGVLTIPESKYIEFAYALNNFYNKDSEENKILLSYLLREQIQRVPKND</sequence>
<dbReference type="InterPro" id="IPR036597">
    <property type="entry name" value="Fido-like_dom_sf"/>
</dbReference>
<dbReference type="PROSITE" id="PS51459">
    <property type="entry name" value="FIDO"/>
    <property type="match status" value="1"/>
</dbReference>
<feature type="domain" description="Fido" evidence="1">
    <location>
        <begin position="72"/>
        <end position="205"/>
    </location>
</feature>
<dbReference type="Pfam" id="PF02661">
    <property type="entry name" value="Fic"/>
    <property type="match status" value="1"/>
</dbReference>
<accession>A0A5B9Y4L1</accession>
<organism evidence="2 3">
    <name type="scientific">Spiroplasma chinense</name>
    <dbReference type="NCBI Taxonomy" id="216932"/>
    <lineage>
        <taxon>Bacteria</taxon>
        <taxon>Bacillati</taxon>
        <taxon>Mycoplasmatota</taxon>
        <taxon>Mollicutes</taxon>
        <taxon>Entomoplasmatales</taxon>
        <taxon>Spiroplasmataceae</taxon>
        <taxon>Spiroplasma</taxon>
    </lineage>
</organism>
<name>A0A5B9Y4L1_9MOLU</name>
<dbReference type="RefSeq" id="WP_166508357.1">
    <property type="nucleotide sequence ID" value="NZ_CP043026.1"/>
</dbReference>
<dbReference type="KEGG" id="schi:SCHIN_v1c07860"/>
<dbReference type="SUPFAM" id="SSF140931">
    <property type="entry name" value="Fic-like"/>
    <property type="match status" value="1"/>
</dbReference>
<evidence type="ECO:0000259" key="1">
    <source>
        <dbReference type="PROSITE" id="PS51459"/>
    </source>
</evidence>